<comment type="caution">
    <text evidence="10">The sequence shown here is derived from an EMBL/GenBank/DDBJ whole genome shotgun (WGS) entry which is preliminary data.</text>
</comment>
<evidence type="ECO:0000256" key="7">
    <source>
        <dbReference type="SAM" id="Coils"/>
    </source>
</evidence>
<dbReference type="PROSITE" id="PS00108">
    <property type="entry name" value="PROTEIN_KINASE_ST"/>
    <property type="match status" value="1"/>
</dbReference>
<feature type="repeat" description="WD" evidence="5">
    <location>
        <begin position="1507"/>
        <end position="1539"/>
    </location>
</feature>
<dbReference type="SMART" id="SM00320">
    <property type="entry name" value="WD40"/>
    <property type="match status" value="14"/>
</dbReference>
<reference evidence="10 11" key="1">
    <citation type="submission" date="2014-02" db="EMBL/GenBank/DDBJ databases">
        <title>The small core and large imbalanced accessory genome model reveals a collaborative survival strategy of Sorangium cellulosum strains in nature.</title>
        <authorList>
            <person name="Han K."/>
            <person name="Peng R."/>
            <person name="Blom J."/>
            <person name="Li Y.-Z."/>
        </authorList>
    </citation>
    <scope>NUCLEOTIDE SEQUENCE [LARGE SCALE GENOMIC DNA]</scope>
    <source>
        <strain evidence="10 11">So0008-312</strain>
    </source>
</reference>
<evidence type="ECO:0000313" key="11">
    <source>
        <dbReference type="Proteomes" id="UP000075260"/>
    </source>
</evidence>
<dbReference type="InterPro" id="IPR049052">
    <property type="entry name" value="nSTAND1"/>
</dbReference>
<dbReference type="SUPFAM" id="SSF50978">
    <property type="entry name" value="WD40 repeat-like"/>
    <property type="match status" value="1"/>
</dbReference>
<dbReference type="Gene3D" id="3.30.200.20">
    <property type="entry name" value="Phosphorylase Kinase, domain 1"/>
    <property type="match status" value="1"/>
</dbReference>
<feature type="region of interest" description="Disordered" evidence="8">
    <location>
        <begin position="319"/>
        <end position="385"/>
    </location>
</feature>
<dbReference type="InterPro" id="IPR008271">
    <property type="entry name" value="Ser/Thr_kinase_AS"/>
</dbReference>
<dbReference type="InterPro" id="IPR000719">
    <property type="entry name" value="Prot_kinase_dom"/>
</dbReference>
<keyword evidence="3 6" id="KW-0547">Nucleotide-binding</keyword>
<feature type="repeat" description="WD" evidence="5">
    <location>
        <begin position="1759"/>
        <end position="1791"/>
    </location>
</feature>
<evidence type="ECO:0000256" key="3">
    <source>
        <dbReference type="ARBA" id="ARBA00022741"/>
    </source>
</evidence>
<evidence type="ECO:0000259" key="9">
    <source>
        <dbReference type="PROSITE" id="PS50011"/>
    </source>
</evidence>
<feature type="binding site" evidence="6">
    <location>
        <position position="423"/>
    </location>
    <ligand>
        <name>ATP</name>
        <dbReference type="ChEBI" id="CHEBI:30616"/>
    </ligand>
</feature>
<feature type="compositionally biased region" description="Low complexity" evidence="8">
    <location>
        <begin position="370"/>
        <end position="385"/>
    </location>
</feature>
<dbReference type="InterPro" id="IPR011047">
    <property type="entry name" value="Quinoprotein_ADH-like_sf"/>
</dbReference>
<dbReference type="SUPFAM" id="SSF52540">
    <property type="entry name" value="P-loop containing nucleoside triphosphate hydrolases"/>
    <property type="match status" value="1"/>
</dbReference>
<evidence type="ECO:0000256" key="4">
    <source>
        <dbReference type="ARBA" id="ARBA00022840"/>
    </source>
</evidence>
<feature type="repeat" description="WD" evidence="5">
    <location>
        <begin position="1717"/>
        <end position="1749"/>
    </location>
</feature>
<name>A0A150QZG6_SORCE</name>
<evidence type="ECO:0000256" key="2">
    <source>
        <dbReference type="ARBA" id="ARBA00022737"/>
    </source>
</evidence>
<feature type="repeat" description="WD" evidence="5">
    <location>
        <begin position="1801"/>
        <end position="1832"/>
    </location>
</feature>
<dbReference type="PROSITE" id="PS50011">
    <property type="entry name" value="PROTEIN_KINASE_DOM"/>
    <property type="match status" value="2"/>
</dbReference>
<protein>
    <submittedName>
        <fullName evidence="10">Protein kinase</fullName>
    </submittedName>
</protein>
<dbReference type="InterPro" id="IPR015943">
    <property type="entry name" value="WD40/YVTN_repeat-like_dom_sf"/>
</dbReference>
<organism evidence="10 11">
    <name type="scientific">Sorangium cellulosum</name>
    <name type="common">Polyangium cellulosum</name>
    <dbReference type="NCBI Taxonomy" id="56"/>
    <lineage>
        <taxon>Bacteria</taxon>
        <taxon>Pseudomonadati</taxon>
        <taxon>Myxococcota</taxon>
        <taxon>Polyangia</taxon>
        <taxon>Polyangiales</taxon>
        <taxon>Polyangiaceae</taxon>
        <taxon>Sorangium</taxon>
    </lineage>
</organism>
<keyword evidence="2" id="KW-0677">Repeat</keyword>
<dbReference type="PROSITE" id="PS50294">
    <property type="entry name" value="WD_REPEATS_REGION"/>
    <property type="match status" value="14"/>
</dbReference>
<dbReference type="PRINTS" id="PR00320">
    <property type="entry name" value="GPROTEINBRPT"/>
</dbReference>
<feature type="repeat" description="WD" evidence="5">
    <location>
        <begin position="1255"/>
        <end position="1287"/>
    </location>
</feature>
<keyword evidence="10" id="KW-0808">Transferase</keyword>
<feature type="repeat" description="WD" evidence="5">
    <location>
        <begin position="1297"/>
        <end position="1329"/>
    </location>
</feature>
<feature type="repeat" description="WD" evidence="5">
    <location>
        <begin position="1591"/>
        <end position="1623"/>
    </location>
</feature>
<dbReference type="Proteomes" id="UP000075260">
    <property type="component" value="Unassembled WGS sequence"/>
</dbReference>
<feature type="repeat" description="WD" evidence="5">
    <location>
        <begin position="1465"/>
        <end position="1497"/>
    </location>
</feature>
<dbReference type="Gene3D" id="2.130.10.10">
    <property type="entry name" value="YVTN repeat-like/Quinoprotein amine dehydrogenase"/>
    <property type="match status" value="4"/>
</dbReference>
<dbReference type="SUPFAM" id="SSF50998">
    <property type="entry name" value="Quinoprotein alcohol dehydrogenase-like"/>
    <property type="match status" value="1"/>
</dbReference>
<dbReference type="Gene3D" id="3.40.50.300">
    <property type="entry name" value="P-loop containing nucleotide triphosphate hydrolases"/>
    <property type="match status" value="1"/>
</dbReference>
<proteinExistence type="predicted"/>
<dbReference type="CDD" id="cd14014">
    <property type="entry name" value="STKc_PknB_like"/>
    <property type="match status" value="2"/>
</dbReference>
<dbReference type="InterPro" id="IPR053299">
    <property type="entry name" value="ASTRA_WD_repeat"/>
</dbReference>
<feature type="repeat" description="WD" evidence="5">
    <location>
        <begin position="1381"/>
        <end position="1413"/>
    </location>
</feature>
<evidence type="ECO:0000256" key="6">
    <source>
        <dbReference type="PROSITE-ProRule" id="PRU10141"/>
    </source>
</evidence>
<dbReference type="Pfam" id="PF20703">
    <property type="entry name" value="nSTAND1"/>
    <property type="match status" value="1"/>
</dbReference>
<dbReference type="SMART" id="SM00220">
    <property type="entry name" value="S_TKc"/>
    <property type="match status" value="2"/>
</dbReference>
<keyword evidence="7" id="KW-0175">Coiled coil</keyword>
<feature type="domain" description="Protein kinase" evidence="9">
    <location>
        <begin position="394"/>
        <end position="682"/>
    </location>
</feature>
<sequence length="1891" mass="205064">MVFQSRYELLSLLRESSLGAVYAGRHIATGRPIVLKIFRRARDGDPADAAGADRARFLRFQEEMRCCARLHHPNIARLVDWGQTDEGELYAVSELVPGQSLAEVLSQQGALAPQEARHLMRQVLDALACAHRQGIVHGALRPSHVMVVPSEARRDARVLDLGLASGARGGGAGGAASGSAPLGLLYAAPEQLRGLPPTARSDLYAWGLVYLECLTGRRAGRESPLDGAPLQRESRGPVVRIPRALLGHPLGAILRQATLEDVEARVVTADDLLRELDASEPGGIRRADLLEPCAPTALGRGAERSAGINAGINAERSAGISAQQGEIRSAGAPARPQPEPSLEGALPEDVETPEIRGTPELRGPPPAPEEAPTTPADPVAAYTPPDVGDTIKQYEIIRKLGQGGMGIVFLARDTRLGRLVAIKLLREHSGQGIGRFLAEARATALCRHENIVVIHEVDQIHGHPYLVLEYVKGRTLREWMAQREHPSAPGLPPAHTPPGPVAPTLAVELMIPVVRALICAHDLGIVHRDLKPENILLDDAGCIKVLDFGIAKQVEADVVSMFTGVRMALAGGAYQSGQSAILGTPRYMSPEQLRGWDIDARTDLWAVGIVLHELVTGAHPLDPFSAGRLVEIMNVDVPMPSASERRADVGALDALIDRCLKKRKAERIGSARELLAALEALLPGRKALDLGEDESPFAGLSAFQEADAPRFFGRDREAAALVTRLRNQQLVAVAGPSGAGKSSFVRAGVIPALKRSGNRWEAFILRPGPRPLSAIVDVLVQVAEAEPAGATGSPEIRDHDELIATLRAQPGYLGARLRARCRREGKRHRILLFVDQFEELYTLGAAPQDRAAFVACLQGAADDASSTLRAVLAIRSDFLDRIADDHHFVTEVTRGLSFLPPMGRDGLREALTRPIEAAGHRFESAAMIDHMLDTLEGTRSPLPLLQFTAAKLWEARDRERRVLTRDSYDQIGGVAGALSAHADAVLSALPPGEQRLARAVLLRLVTPERTRAVVRMDELRDLARDGQSEASQAMVQVVQHLAGARLLLIETGDEREGATVELVHESLISRWTKLGQWLAESEQDAELLARLRAAAQQWETSGRAEGLLWRDRAAEDARAWYRRRRDEHGAEWRAGLGGREEDYLLAVVDHCERARRLRRRLTTGVIAALTAIAVTVSYLAVRADQQATRADREAARAQAEALRARNATRVAAARELQSDPTSVLAILREVEPSDVPRGWAVLARWALYSRISRAVLVHPDGVLDAHYSPDGKRIATASWDKTARVWSADGIGEPVILQGHEGPVESAAFSPDNKRVITASWDRTARVWNADGTGEPLVLRGHEDWVYSAAPSPDGQRIVTASADRTARVWNADGTGEPIVLRGHTDQVYEAAFSPDGKRIVTGSQDRTARVWNADGTGEPLVLRGHEDRVYSVAFSPDGKRIVTASWDRTVRVWNADGTGEPLVLRGHDDRVYSAAFSPDNKRIATGSQDETVRLWNADGTGEPFVLRGHDDQIYSVAFSPDGKRVVTASHDRAARVWNADGASEPLAFHGHTDRIYGVAFSPDGRRVASASLDRTVRVWNADGTGEPIVLRGHDDEVHSVAFSPDGTRIASGSADKTVRVWNADGTGEPIVLRGHEDQVYSAVFSPDGERIAVASWDRTVRVWNADGTGEPLVLRGHGDRVYSVAFSPDGKRILSGSSDSTARVWNADGTGKPLVFRGHDGAINAVAFSPDGKRFATASWDRTVRVWNADGTGEPFVFRGHEHWVLGVAFSPDGKRIASGSQDNTVRVWNADGTGEPLVLRASDSPINAVAFSPDGHRIVTAADDRAVRVWTDLEELRGVDDPKLWAATTYCMPVEQRMELLRVPEAAARASREACLRHVEAARAAAVGP</sequence>
<dbReference type="InterPro" id="IPR017441">
    <property type="entry name" value="Protein_kinase_ATP_BS"/>
</dbReference>
<feature type="coiled-coil region" evidence="7">
    <location>
        <begin position="1180"/>
        <end position="1207"/>
    </location>
</feature>
<feature type="repeat" description="WD" evidence="5">
    <location>
        <begin position="1633"/>
        <end position="1665"/>
    </location>
</feature>
<feature type="repeat" description="WD" evidence="5">
    <location>
        <begin position="1549"/>
        <end position="1581"/>
    </location>
</feature>
<dbReference type="CDD" id="cd00200">
    <property type="entry name" value="WD40"/>
    <property type="match status" value="2"/>
</dbReference>
<dbReference type="EMBL" id="JEMA01000222">
    <property type="protein sequence ID" value="KYF72998.1"/>
    <property type="molecule type" value="Genomic_DNA"/>
</dbReference>
<dbReference type="InterPro" id="IPR036322">
    <property type="entry name" value="WD40_repeat_dom_sf"/>
</dbReference>
<dbReference type="InterPro" id="IPR011009">
    <property type="entry name" value="Kinase-like_dom_sf"/>
</dbReference>
<keyword evidence="10" id="KW-0418">Kinase</keyword>
<evidence type="ECO:0000313" key="10">
    <source>
        <dbReference type="EMBL" id="KYF72998.1"/>
    </source>
</evidence>
<evidence type="ECO:0000256" key="5">
    <source>
        <dbReference type="PROSITE-ProRule" id="PRU00221"/>
    </source>
</evidence>
<dbReference type="OrthoDB" id="9765809at2"/>
<keyword evidence="1 5" id="KW-0853">WD repeat</keyword>
<dbReference type="InterPro" id="IPR020472">
    <property type="entry name" value="WD40_PAC1"/>
</dbReference>
<dbReference type="GO" id="GO:0004672">
    <property type="term" value="F:protein kinase activity"/>
    <property type="evidence" value="ECO:0007669"/>
    <property type="project" value="InterPro"/>
</dbReference>
<gene>
    <name evidence="10" type="ORF">BE15_04730</name>
</gene>
<dbReference type="Gene3D" id="1.10.510.10">
    <property type="entry name" value="Transferase(Phosphotransferase) domain 1"/>
    <property type="match status" value="2"/>
</dbReference>
<dbReference type="PANTHER" id="PTHR44156">
    <property type="entry name" value="SUPERNUMERARY LIMBS, ISOFORM B-RELATED"/>
    <property type="match status" value="1"/>
</dbReference>
<dbReference type="Pfam" id="PF00400">
    <property type="entry name" value="WD40"/>
    <property type="match status" value="14"/>
</dbReference>
<dbReference type="Pfam" id="PF00069">
    <property type="entry name" value="Pkinase"/>
    <property type="match status" value="2"/>
</dbReference>
<dbReference type="InterPro" id="IPR027417">
    <property type="entry name" value="P-loop_NTPase"/>
</dbReference>
<dbReference type="SUPFAM" id="SSF56112">
    <property type="entry name" value="Protein kinase-like (PK-like)"/>
    <property type="match status" value="2"/>
</dbReference>
<feature type="repeat" description="WD" evidence="5">
    <location>
        <begin position="1339"/>
        <end position="1371"/>
    </location>
</feature>
<feature type="domain" description="Protein kinase" evidence="9">
    <location>
        <begin position="7"/>
        <end position="277"/>
    </location>
</feature>
<accession>A0A150QZG6</accession>
<dbReference type="GO" id="GO:0005524">
    <property type="term" value="F:ATP binding"/>
    <property type="evidence" value="ECO:0007669"/>
    <property type="project" value="UniProtKB-UniRule"/>
</dbReference>
<dbReference type="InterPro" id="IPR001680">
    <property type="entry name" value="WD40_rpt"/>
</dbReference>
<feature type="repeat" description="WD" evidence="5">
    <location>
        <begin position="1423"/>
        <end position="1455"/>
    </location>
</feature>
<keyword evidence="4 6" id="KW-0067">ATP-binding</keyword>
<dbReference type="PROSITE" id="PS50082">
    <property type="entry name" value="WD_REPEATS_2"/>
    <property type="match status" value="14"/>
</dbReference>
<evidence type="ECO:0000256" key="1">
    <source>
        <dbReference type="ARBA" id="ARBA00022574"/>
    </source>
</evidence>
<dbReference type="PROSITE" id="PS00107">
    <property type="entry name" value="PROTEIN_KINASE_ATP"/>
    <property type="match status" value="1"/>
</dbReference>
<evidence type="ECO:0000256" key="8">
    <source>
        <dbReference type="SAM" id="MobiDB-lite"/>
    </source>
</evidence>
<feature type="repeat" description="WD" evidence="5">
    <location>
        <begin position="1675"/>
        <end position="1707"/>
    </location>
</feature>